<dbReference type="RefSeq" id="XP_028478576.1">
    <property type="nucleotide sequence ID" value="XM_028619604.1"/>
</dbReference>
<accession>A0A427Y3Y1</accession>
<evidence type="ECO:0000313" key="3">
    <source>
        <dbReference type="Proteomes" id="UP000279236"/>
    </source>
</evidence>
<evidence type="ECO:0000313" key="2">
    <source>
        <dbReference type="EMBL" id="RSH85791.1"/>
    </source>
</evidence>
<feature type="compositionally biased region" description="Low complexity" evidence="1">
    <location>
        <begin position="37"/>
        <end position="52"/>
    </location>
</feature>
<dbReference type="GeneID" id="39588514"/>
<feature type="region of interest" description="Disordered" evidence="1">
    <location>
        <begin position="1"/>
        <end position="92"/>
    </location>
</feature>
<gene>
    <name evidence="2" type="ORF">EHS24_003971</name>
</gene>
<comment type="caution">
    <text evidence="2">The sequence shown here is derived from an EMBL/GenBank/DDBJ whole genome shotgun (WGS) entry which is preliminary data.</text>
</comment>
<reference evidence="2 3" key="1">
    <citation type="submission" date="2018-11" db="EMBL/GenBank/DDBJ databases">
        <title>Genome sequence of Apiotrichum porosum DSM 27194.</title>
        <authorList>
            <person name="Aliyu H."/>
            <person name="Gorte O."/>
            <person name="Ochsenreither K."/>
        </authorList>
    </citation>
    <scope>NUCLEOTIDE SEQUENCE [LARGE SCALE GENOMIC DNA]</scope>
    <source>
        <strain evidence="2 3">DSM 27194</strain>
    </source>
</reference>
<feature type="compositionally biased region" description="Polar residues" evidence="1">
    <location>
        <begin position="55"/>
        <end position="66"/>
    </location>
</feature>
<keyword evidence="3" id="KW-1185">Reference proteome</keyword>
<protein>
    <submittedName>
        <fullName evidence="2">Uncharacterized protein</fullName>
    </submittedName>
</protein>
<evidence type="ECO:0000256" key="1">
    <source>
        <dbReference type="SAM" id="MobiDB-lite"/>
    </source>
</evidence>
<feature type="compositionally biased region" description="Pro residues" evidence="1">
    <location>
        <begin position="79"/>
        <end position="88"/>
    </location>
</feature>
<sequence>MSQSPAAPLAVPALYGGAPMPGGEPPRMGWADRRRITTSPSASTASLPATGAVGTPSSASPATNPYASPIHSVATPLHVPNPPAAPEPLDPETAARLREARILAEAPPPKVPFTGAWEAELAANQARLGPLQHATARAQAAMRVAAAVLADAEAEHAAASERRRITEAQLAASSMDGIIGV</sequence>
<dbReference type="Proteomes" id="UP000279236">
    <property type="component" value="Unassembled WGS sequence"/>
</dbReference>
<name>A0A427Y3Y1_9TREE</name>
<organism evidence="2 3">
    <name type="scientific">Apiotrichum porosum</name>
    <dbReference type="NCBI Taxonomy" id="105984"/>
    <lineage>
        <taxon>Eukaryota</taxon>
        <taxon>Fungi</taxon>
        <taxon>Dikarya</taxon>
        <taxon>Basidiomycota</taxon>
        <taxon>Agaricomycotina</taxon>
        <taxon>Tremellomycetes</taxon>
        <taxon>Trichosporonales</taxon>
        <taxon>Trichosporonaceae</taxon>
        <taxon>Apiotrichum</taxon>
    </lineage>
</organism>
<dbReference type="EMBL" id="RSCE01000002">
    <property type="protein sequence ID" value="RSH85791.1"/>
    <property type="molecule type" value="Genomic_DNA"/>
</dbReference>
<dbReference type="STRING" id="105984.A0A427Y3Y1"/>
<dbReference type="AlphaFoldDB" id="A0A427Y3Y1"/>
<proteinExistence type="predicted"/>